<keyword evidence="1" id="KW-0812">Transmembrane</keyword>
<keyword evidence="1" id="KW-1133">Transmembrane helix</keyword>
<feature type="transmembrane region" description="Helical" evidence="1">
    <location>
        <begin position="6"/>
        <end position="24"/>
    </location>
</feature>
<sequence>MAYYIVFMIQLMIWSFYSLARWLSKGDSSEFHWLLFLIFFYLCVIVAQRLLGRKRSYIITVIILLFYFSLRWMMSLFIQ</sequence>
<accession>A0ABZ2NA90</accession>
<feature type="transmembrane region" description="Helical" evidence="1">
    <location>
        <begin position="57"/>
        <end position="78"/>
    </location>
</feature>
<proteinExistence type="predicted"/>
<evidence type="ECO:0000313" key="2">
    <source>
        <dbReference type="EMBL" id="WXB94200.1"/>
    </source>
</evidence>
<evidence type="ECO:0000256" key="1">
    <source>
        <dbReference type="SAM" id="Phobius"/>
    </source>
</evidence>
<organism evidence="2 3">
    <name type="scientific">Bacillus kandeliae</name>
    <dbReference type="NCBI Taxonomy" id="3129297"/>
    <lineage>
        <taxon>Bacteria</taxon>
        <taxon>Bacillati</taxon>
        <taxon>Bacillota</taxon>
        <taxon>Bacilli</taxon>
        <taxon>Bacillales</taxon>
        <taxon>Bacillaceae</taxon>
        <taxon>Bacillus</taxon>
    </lineage>
</organism>
<dbReference type="Proteomes" id="UP001387364">
    <property type="component" value="Chromosome"/>
</dbReference>
<name>A0ABZ2NA90_9BACI</name>
<gene>
    <name evidence="2" type="ORF">WDJ61_06105</name>
</gene>
<feature type="transmembrane region" description="Helical" evidence="1">
    <location>
        <begin position="31"/>
        <end position="51"/>
    </location>
</feature>
<evidence type="ECO:0000313" key="3">
    <source>
        <dbReference type="Proteomes" id="UP001387364"/>
    </source>
</evidence>
<keyword evidence="1" id="KW-0472">Membrane</keyword>
<keyword evidence="3" id="KW-1185">Reference proteome</keyword>
<protein>
    <submittedName>
        <fullName evidence="2">Uncharacterized protein</fullName>
    </submittedName>
</protein>
<reference evidence="2 3" key="1">
    <citation type="submission" date="2024-02" db="EMBL/GenBank/DDBJ databases">
        <title>Seven novel Bacillus-like species.</title>
        <authorList>
            <person name="Liu G."/>
        </authorList>
    </citation>
    <scope>NUCLEOTIDE SEQUENCE [LARGE SCALE GENOMIC DNA]</scope>
    <source>
        <strain evidence="2 3">FJAT-52991</strain>
    </source>
</reference>
<dbReference type="EMBL" id="CP147404">
    <property type="protein sequence ID" value="WXB94200.1"/>
    <property type="molecule type" value="Genomic_DNA"/>
</dbReference>
<dbReference type="RefSeq" id="WP_338753839.1">
    <property type="nucleotide sequence ID" value="NZ_CP147404.1"/>
</dbReference>